<dbReference type="RefSeq" id="WP_107569064.1">
    <property type="nucleotide sequence ID" value="NZ_PYYB01000001.1"/>
</dbReference>
<dbReference type="Pfam" id="PF00486">
    <property type="entry name" value="Trans_reg_C"/>
    <property type="match status" value="1"/>
</dbReference>
<dbReference type="PANTHER" id="PTHR48111">
    <property type="entry name" value="REGULATOR OF RPOS"/>
    <property type="match status" value="1"/>
</dbReference>
<evidence type="ECO:0000313" key="10">
    <source>
        <dbReference type="EMBL" id="PTL60419.1"/>
    </source>
</evidence>
<accession>A0A2T4UMH4</accession>
<organism evidence="10 11">
    <name type="scientific">Paraconexibacter algicola</name>
    <dbReference type="NCBI Taxonomy" id="2133960"/>
    <lineage>
        <taxon>Bacteria</taxon>
        <taxon>Bacillati</taxon>
        <taxon>Actinomycetota</taxon>
        <taxon>Thermoleophilia</taxon>
        <taxon>Solirubrobacterales</taxon>
        <taxon>Paraconexibacteraceae</taxon>
        <taxon>Paraconexibacter</taxon>
    </lineage>
</organism>
<keyword evidence="2" id="KW-0902">Two-component regulatory system</keyword>
<dbReference type="GO" id="GO:0000976">
    <property type="term" value="F:transcription cis-regulatory region binding"/>
    <property type="evidence" value="ECO:0007669"/>
    <property type="project" value="TreeGrafter"/>
</dbReference>
<keyword evidence="5" id="KW-0804">Transcription</keyword>
<dbReference type="Pfam" id="PF00072">
    <property type="entry name" value="Response_reg"/>
    <property type="match status" value="1"/>
</dbReference>
<dbReference type="GO" id="GO:0006355">
    <property type="term" value="P:regulation of DNA-templated transcription"/>
    <property type="evidence" value="ECO:0007669"/>
    <property type="project" value="InterPro"/>
</dbReference>
<dbReference type="GO" id="GO:0000156">
    <property type="term" value="F:phosphorelay response regulator activity"/>
    <property type="evidence" value="ECO:0007669"/>
    <property type="project" value="TreeGrafter"/>
</dbReference>
<dbReference type="InterPro" id="IPR001789">
    <property type="entry name" value="Sig_transdc_resp-reg_receiver"/>
</dbReference>
<sequence length="239" mass="26433">MTGARILVVDDEPDVRGLLREMLERAGMTVREAADGREALRVLFDARPECIVLDVTMPGLDGWATLERIRDMTDVPVLMLTARAGEMEKVRGLQAGADDYVTKPFGRQELLARIGALLRRASTTGRAAEAAPRETYEDALVRIDVANAEVRVLDQPVSLTPLEFRLLTAFVRHPDQVLSRDQLLELVWGDATGGVAGEQVKLYVGYLRRKLHAVLGDDDGPIETVRGFGYRWRPSAPDA</sequence>
<keyword evidence="3" id="KW-0805">Transcription regulation</keyword>
<evidence type="ECO:0000256" key="4">
    <source>
        <dbReference type="ARBA" id="ARBA00023125"/>
    </source>
</evidence>
<gene>
    <name evidence="10" type="ORF">C7Y72_12595</name>
</gene>
<dbReference type="SUPFAM" id="SSF52172">
    <property type="entry name" value="CheY-like"/>
    <property type="match status" value="1"/>
</dbReference>
<feature type="domain" description="Response regulatory" evidence="8">
    <location>
        <begin position="5"/>
        <end position="118"/>
    </location>
</feature>
<protein>
    <submittedName>
        <fullName evidence="10">DNA-binding response regulator</fullName>
    </submittedName>
</protein>
<dbReference type="AlphaFoldDB" id="A0A2T4UMH4"/>
<dbReference type="PROSITE" id="PS51755">
    <property type="entry name" value="OMPR_PHOB"/>
    <property type="match status" value="1"/>
</dbReference>
<dbReference type="InterPro" id="IPR036388">
    <property type="entry name" value="WH-like_DNA-bd_sf"/>
</dbReference>
<feature type="domain" description="OmpR/PhoB-type" evidence="9">
    <location>
        <begin position="131"/>
        <end position="234"/>
    </location>
</feature>
<evidence type="ECO:0000256" key="2">
    <source>
        <dbReference type="ARBA" id="ARBA00023012"/>
    </source>
</evidence>
<evidence type="ECO:0000256" key="3">
    <source>
        <dbReference type="ARBA" id="ARBA00023015"/>
    </source>
</evidence>
<dbReference type="Proteomes" id="UP000240739">
    <property type="component" value="Unassembled WGS sequence"/>
</dbReference>
<keyword evidence="1 6" id="KW-0597">Phosphoprotein</keyword>
<dbReference type="EMBL" id="PYYB01000001">
    <property type="protein sequence ID" value="PTL60419.1"/>
    <property type="molecule type" value="Genomic_DNA"/>
</dbReference>
<dbReference type="FunFam" id="3.40.50.2300:FF:000001">
    <property type="entry name" value="DNA-binding response regulator PhoB"/>
    <property type="match status" value="1"/>
</dbReference>
<keyword evidence="4 7" id="KW-0238">DNA-binding</keyword>
<evidence type="ECO:0000256" key="5">
    <source>
        <dbReference type="ARBA" id="ARBA00023163"/>
    </source>
</evidence>
<dbReference type="Gene3D" id="6.10.250.690">
    <property type="match status" value="1"/>
</dbReference>
<dbReference type="InterPro" id="IPR039420">
    <property type="entry name" value="WalR-like"/>
</dbReference>
<dbReference type="Gene3D" id="3.40.50.2300">
    <property type="match status" value="1"/>
</dbReference>
<dbReference type="InterPro" id="IPR001867">
    <property type="entry name" value="OmpR/PhoB-type_DNA-bd"/>
</dbReference>
<evidence type="ECO:0000256" key="6">
    <source>
        <dbReference type="PROSITE-ProRule" id="PRU00169"/>
    </source>
</evidence>
<dbReference type="GO" id="GO:0005829">
    <property type="term" value="C:cytosol"/>
    <property type="evidence" value="ECO:0007669"/>
    <property type="project" value="TreeGrafter"/>
</dbReference>
<proteinExistence type="predicted"/>
<feature type="DNA-binding region" description="OmpR/PhoB-type" evidence="7">
    <location>
        <begin position="131"/>
        <end position="234"/>
    </location>
</feature>
<dbReference type="PROSITE" id="PS50110">
    <property type="entry name" value="RESPONSE_REGULATORY"/>
    <property type="match status" value="1"/>
</dbReference>
<dbReference type="SMART" id="SM00448">
    <property type="entry name" value="REC"/>
    <property type="match status" value="1"/>
</dbReference>
<dbReference type="GO" id="GO:0032993">
    <property type="term" value="C:protein-DNA complex"/>
    <property type="evidence" value="ECO:0007669"/>
    <property type="project" value="TreeGrafter"/>
</dbReference>
<dbReference type="PANTHER" id="PTHR48111:SF1">
    <property type="entry name" value="TWO-COMPONENT RESPONSE REGULATOR ORR33"/>
    <property type="match status" value="1"/>
</dbReference>
<dbReference type="InterPro" id="IPR011006">
    <property type="entry name" value="CheY-like_superfamily"/>
</dbReference>
<evidence type="ECO:0000259" key="9">
    <source>
        <dbReference type="PROSITE" id="PS51755"/>
    </source>
</evidence>
<dbReference type="OrthoDB" id="4127044at2"/>
<name>A0A2T4UMH4_9ACTN</name>
<evidence type="ECO:0000256" key="7">
    <source>
        <dbReference type="PROSITE-ProRule" id="PRU01091"/>
    </source>
</evidence>
<dbReference type="CDD" id="cd00383">
    <property type="entry name" value="trans_reg_C"/>
    <property type="match status" value="1"/>
</dbReference>
<evidence type="ECO:0000259" key="8">
    <source>
        <dbReference type="PROSITE" id="PS50110"/>
    </source>
</evidence>
<feature type="modified residue" description="4-aspartylphosphate" evidence="6">
    <location>
        <position position="54"/>
    </location>
</feature>
<dbReference type="Gene3D" id="1.10.10.10">
    <property type="entry name" value="Winged helix-like DNA-binding domain superfamily/Winged helix DNA-binding domain"/>
    <property type="match status" value="1"/>
</dbReference>
<evidence type="ECO:0000256" key="1">
    <source>
        <dbReference type="ARBA" id="ARBA00022553"/>
    </source>
</evidence>
<reference evidence="10 11" key="1">
    <citation type="submission" date="2018-03" db="EMBL/GenBank/DDBJ databases">
        <title>Aquarubrobacter algicola gen. nov., sp. nov., a novel actinobacterium isolated from shallow eutrophic lake during the end of cyanobacterial harmful algal blooms.</title>
        <authorList>
            <person name="Chun S.J."/>
        </authorList>
    </citation>
    <scope>NUCLEOTIDE SEQUENCE [LARGE SCALE GENOMIC DNA]</scope>
    <source>
        <strain evidence="10 11">Seoho-28</strain>
    </source>
</reference>
<evidence type="ECO:0000313" key="11">
    <source>
        <dbReference type="Proteomes" id="UP000240739"/>
    </source>
</evidence>
<keyword evidence="11" id="KW-1185">Reference proteome</keyword>
<dbReference type="SMART" id="SM00862">
    <property type="entry name" value="Trans_reg_C"/>
    <property type="match status" value="1"/>
</dbReference>
<comment type="caution">
    <text evidence="10">The sequence shown here is derived from an EMBL/GenBank/DDBJ whole genome shotgun (WGS) entry which is preliminary data.</text>
</comment>
<dbReference type="CDD" id="cd17574">
    <property type="entry name" value="REC_OmpR"/>
    <property type="match status" value="1"/>
</dbReference>